<evidence type="ECO:0000313" key="14">
    <source>
        <dbReference type="Proteomes" id="UP001595828"/>
    </source>
</evidence>
<dbReference type="Gene3D" id="3.40.225.10">
    <property type="entry name" value="Class II aldolase/adducin N-terminal domain"/>
    <property type="match status" value="1"/>
</dbReference>
<evidence type="ECO:0000256" key="4">
    <source>
        <dbReference type="ARBA" id="ARBA00022833"/>
    </source>
</evidence>
<gene>
    <name evidence="13" type="primary">otnC</name>
    <name evidence="13" type="ORF">ACFO0A_12975</name>
</gene>
<dbReference type="EMBL" id="JBHSDR010000006">
    <property type="protein sequence ID" value="MFC4295967.1"/>
    <property type="molecule type" value="Genomic_DNA"/>
</dbReference>
<dbReference type="InterPro" id="IPR036409">
    <property type="entry name" value="Aldolase_II/adducin_N_sf"/>
</dbReference>
<evidence type="ECO:0000256" key="1">
    <source>
        <dbReference type="ARBA" id="ARBA00001947"/>
    </source>
</evidence>
<evidence type="ECO:0000256" key="11">
    <source>
        <dbReference type="ARBA" id="ARBA00048603"/>
    </source>
</evidence>
<dbReference type="SMART" id="SM01007">
    <property type="entry name" value="Aldolase_II"/>
    <property type="match status" value="1"/>
</dbReference>
<evidence type="ECO:0000256" key="10">
    <source>
        <dbReference type="ARBA" id="ARBA00047520"/>
    </source>
</evidence>
<comment type="function">
    <text evidence="7">Catalyzes the decarboxylation of 3-oxo-tetronate 4-phosphate to dihydroxyacetone phosphate (DHAP) and CO(2).</text>
</comment>
<dbReference type="NCBIfam" id="NF006000">
    <property type="entry name" value="PRK08130.1"/>
    <property type="match status" value="1"/>
</dbReference>
<keyword evidence="3" id="KW-0479">Metal-binding</keyword>
<dbReference type="NCBIfam" id="NF043034">
    <property type="entry name" value="OxoTetrPhDc"/>
    <property type="match status" value="1"/>
</dbReference>
<evidence type="ECO:0000256" key="6">
    <source>
        <dbReference type="ARBA" id="ARBA00023277"/>
    </source>
</evidence>
<organism evidence="13 14">
    <name type="scientific">Novosphingobium tardum</name>
    <dbReference type="NCBI Taxonomy" id="1538021"/>
    <lineage>
        <taxon>Bacteria</taxon>
        <taxon>Pseudomonadati</taxon>
        <taxon>Pseudomonadota</taxon>
        <taxon>Alphaproteobacteria</taxon>
        <taxon>Sphingomonadales</taxon>
        <taxon>Sphingomonadaceae</taxon>
        <taxon>Novosphingobium</taxon>
    </lineage>
</organism>
<evidence type="ECO:0000259" key="12">
    <source>
        <dbReference type="SMART" id="SM01007"/>
    </source>
</evidence>
<keyword evidence="14" id="KW-1185">Reference proteome</keyword>
<dbReference type="Pfam" id="PF00596">
    <property type="entry name" value="Aldolase_II"/>
    <property type="match status" value="1"/>
</dbReference>
<keyword evidence="4" id="KW-0862">Zinc</keyword>
<dbReference type="InterPro" id="IPR050013">
    <property type="entry name" value="OtnC"/>
</dbReference>
<dbReference type="RefSeq" id="WP_379539422.1">
    <property type="nucleotide sequence ID" value="NZ_JBHSDR010000006.1"/>
</dbReference>
<comment type="caution">
    <text evidence="13">The sequence shown here is derived from an EMBL/GenBank/DDBJ whole genome shotgun (WGS) entry which is preliminary data.</text>
</comment>
<dbReference type="Proteomes" id="UP001595828">
    <property type="component" value="Unassembled WGS sequence"/>
</dbReference>
<dbReference type="EC" id="4.1.1.104" evidence="8"/>
<sequence>MNEARLRDAICDLGRSLVERGYTHGASGNISARLDNGGFLVTPTNVSLGTLDPAALARLDATGRLVDGPSPTKEVALHEALYRTRGGSGAVVHLHSTHSVAVSMLPDIDPGDALPPFTAYQLMKVGRTALLPYFRPGDPAMGDAVADLNGVYSAVLLANHGPVVAGDTLFEAGYAIEELEQTARLLLLLRNERPRLVPQAEVDFFNAQRSPR</sequence>
<dbReference type="InterPro" id="IPR001303">
    <property type="entry name" value="Aldolase_II/adducin_N"/>
</dbReference>
<dbReference type="GO" id="GO:0016829">
    <property type="term" value="F:lyase activity"/>
    <property type="evidence" value="ECO:0007669"/>
    <property type="project" value="UniProtKB-KW"/>
</dbReference>
<evidence type="ECO:0000256" key="7">
    <source>
        <dbReference type="ARBA" id="ARBA00044745"/>
    </source>
</evidence>
<dbReference type="PANTHER" id="PTHR22789:SF0">
    <property type="entry name" value="3-OXO-TETRONATE 4-PHOSPHATE DECARBOXYLASE-RELATED"/>
    <property type="match status" value="1"/>
</dbReference>
<evidence type="ECO:0000313" key="13">
    <source>
        <dbReference type="EMBL" id="MFC4295967.1"/>
    </source>
</evidence>
<comment type="similarity">
    <text evidence="2">Belongs to the aldolase class II family. AraD/FucA subfamily.</text>
</comment>
<comment type="catalytic activity">
    <reaction evidence="10">
        <text>3-dehydro-4-O-phospho-D-erythronate + H(+) = dihydroxyacetone phosphate + CO2</text>
        <dbReference type="Rhea" id="RHEA:52416"/>
        <dbReference type="ChEBI" id="CHEBI:15378"/>
        <dbReference type="ChEBI" id="CHEBI:16526"/>
        <dbReference type="ChEBI" id="CHEBI:57642"/>
        <dbReference type="ChEBI" id="CHEBI:136593"/>
        <dbReference type="EC" id="4.1.1.104"/>
    </reaction>
</comment>
<evidence type="ECO:0000256" key="8">
    <source>
        <dbReference type="ARBA" id="ARBA00044772"/>
    </source>
</evidence>
<reference evidence="14" key="1">
    <citation type="journal article" date="2019" name="Int. J. Syst. Evol. Microbiol.">
        <title>The Global Catalogue of Microorganisms (GCM) 10K type strain sequencing project: providing services to taxonomists for standard genome sequencing and annotation.</title>
        <authorList>
            <consortium name="The Broad Institute Genomics Platform"/>
            <consortium name="The Broad Institute Genome Sequencing Center for Infectious Disease"/>
            <person name="Wu L."/>
            <person name="Ma J."/>
        </authorList>
    </citation>
    <scope>NUCLEOTIDE SEQUENCE [LARGE SCALE GENOMIC DNA]</scope>
    <source>
        <strain evidence="14">CGMCC 1.12989</strain>
    </source>
</reference>
<keyword evidence="6" id="KW-0119">Carbohydrate metabolism</keyword>
<evidence type="ECO:0000256" key="9">
    <source>
        <dbReference type="ARBA" id="ARBA00044803"/>
    </source>
</evidence>
<protein>
    <recommendedName>
        <fullName evidence="9">3-oxo-tetronate 4-phosphate decarboxylase</fullName>
        <ecNumber evidence="8">4.1.1.104</ecNumber>
    </recommendedName>
</protein>
<dbReference type="PANTHER" id="PTHR22789">
    <property type="entry name" value="FUCULOSE PHOSPHATE ALDOLASE"/>
    <property type="match status" value="1"/>
</dbReference>
<name>A0ABV8RS57_9SPHN</name>
<dbReference type="SUPFAM" id="SSF53639">
    <property type="entry name" value="AraD/HMP-PK domain-like"/>
    <property type="match status" value="1"/>
</dbReference>
<dbReference type="InterPro" id="IPR050197">
    <property type="entry name" value="Aldolase_class_II_sugar_metab"/>
</dbReference>
<comment type="cofactor">
    <cofactor evidence="1">
        <name>Zn(2+)</name>
        <dbReference type="ChEBI" id="CHEBI:29105"/>
    </cofactor>
</comment>
<evidence type="ECO:0000256" key="3">
    <source>
        <dbReference type="ARBA" id="ARBA00022723"/>
    </source>
</evidence>
<keyword evidence="5 13" id="KW-0456">Lyase</keyword>
<feature type="domain" description="Class II aldolase/adducin N-terminal" evidence="12">
    <location>
        <begin position="8"/>
        <end position="187"/>
    </location>
</feature>
<evidence type="ECO:0000256" key="2">
    <source>
        <dbReference type="ARBA" id="ARBA00010037"/>
    </source>
</evidence>
<comment type="catalytic activity">
    <reaction evidence="11">
        <text>3-dehydro-4-O-phospho-L-erythronate + H(+) = dihydroxyacetone phosphate + CO2</text>
        <dbReference type="Rhea" id="RHEA:52404"/>
        <dbReference type="ChEBI" id="CHEBI:15378"/>
        <dbReference type="ChEBI" id="CHEBI:16526"/>
        <dbReference type="ChEBI" id="CHEBI:57642"/>
        <dbReference type="ChEBI" id="CHEBI:136592"/>
        <dbReference type="EC" id="4.1.1.104"/>
    </reaction>
</comment>
<accession>A0ABV8RS57</accession>
<evidence type="ECO:0000256" key="5">
    <source>
        <dbReference type="ARBA" id="ARBA00023239"/>
    </source>
</evidence>
<proteinExistence type="inferred from homology"/>